<protein>
    <submittedName>
        <fullName evidence="1">DUF6151 family protein</fullName>
    </submittedName>
</protein>
<keyword evidence="2" id="KW-1185">Reference proteome</keyword>
<dbReference type="Pfam" id="PF19648">
    <property type="entry name" value="DUF6151"/>
    <property type="match status" value="1"/>
</dbReference>
<dbReference type="Gene3D" id="3.90.1590.10">
    <property type="entry name" value="glutathione-dependent formaldehyde- activating enzyme (gfa)"/>
    <property type="match status" value="1"/>
</dbReference>
<proteinExistence type="predicted"/>
<dbReference type="Proteomes" id="UP001595740">
    <property type="component" value="Unassembled WGS sequence"/>
</dbReference>
<dbReference type="InterPro" id="IPR046149">
    <property type="entry name" value="DUF6151"/>
</dbReference>
<evidence type="ECO:0000313" key="1">
    <source>
        <dbReference type="EMBL" id="MFC3552259.1"/>
    </source>
</evidence>
<accession>A0ABV7RRL4</accession>
<name>A0ABV7RRL4_9GAMM</name>
<comment type="caution">
    <text evidence="1">The sequence shown here is derived from an EMBL/GenBank/DDBJ whole genome shotgun (WGS) entry which is preliminary data.</text>
</comment>
<dbReference type="RefSeq" id="WP_386760016.1">
    <property type="nucleotide sequence ID" value="NZ_JBHRXK010000008.1"/>
</dbReference>
<evidence type="ECO:0000313" key="2">
    <source>
        <dbReference type="Proteomes" id="UP001595740"/>
    </source>
</evidence>
<reference evidence="2" key="1">
    <citation type="journal article" date="2019" name="Int. J. Syst. Evol. Microbiol.">
        <title>The Global Catalogue of Microorganisms (GCM) 10K type strain sequencing project: providing services to taxonomists for standard genome sequencing and annotation.</title>
        <authorList>
            <consortium name="The Broad Institute Genomics Platform"/>
            <consortium name="The Broad Institute Genome Sequencing Center for Infectious Disease"/>
            <person name="Wu L."/>
            <person name="Ma J."/>
        </authorList>
    </citation>
    <scope>NUCLEOTIDE SEQUENCE [LARGE SCALE GENOMIC DNA]</scope>
    <source>
        <strain evidence="2">KCTC 42875</strain>
    </source>
</reference>
<dbReference type="EMBL" id="JBHRXK010000008">
    <property type="protein sequence ID" value="MFC3552259.1"/>
    <property type="molecule type" value="Genomic_DNA"/>
</dbReference>
<organism evidence="1 2">
    <name type="scientific">Lysobacter cavernae</name>
    <dbReference type="NCBI Taxonomy" id="1685901"/>
    <lineage>
        <taxon>Bacteria</taxon>
        <taxon>Pseudomonadati</taxon>
        <taxon>Pseudomonadota</taxon>
        <taxon>Gammaproteobacteria</taxon>
        <taxon>Lysobacterales</taxon>
        <taxon>Lysobacteraceae</taxon>
        <taxon>Lysobacter</taxon>
    </lineage>
</organism>
<gene>
    <name evidence="1" type="ORF">ACFOLC_14740</name>
</gene>
<dbReference type="SUPFAM" id="SSF51316">
    <property type="entry name" value="Mss4-like"/>
    <property type="match status" value="1"/>
</dbReference>
<dbReference type="InterPro" id="IPR011057">
    <property type="entry name" value="Mss4-like_sf"/>
</dbReference>
<sequence>MTIPFQCKCGAVRGQVEPRTVHARATCYCRDCQAFARALKREDALDAHGGTDIVAMLPSGLHFTAGTAQLACLSLSPKGLLRWYARCCDTPLANTPRDAKLPYVGILGDCFVPDALDAVVGPSRIALNVKSARGPVQATPVRTVLGVGRIMRRVLFARLRGRGANPFFVAGTDQPVAEPRVLSKAERMAVTPV</sequence>